<sequence>MRCISGQPLESSPPVQLDNEGWPDILAALKPIWKSGEPAELKLLTTLLTALRGIKLKAVLDTSTIETPWAGTDTITVKELAHAAKRLRFVKEIQTDYRKPHMSTKRGPLGQAILTSVNEVTLLPQQLIVNIITLGGSELATTIERLSEPLDILPESVCGLWRTLFPPKTSSIRRLSYFSDKEGKTRVIAILDYWSQSALVGLHKGLNALLRRIPSDCTFNQDAFYSKLPSQGPYYSFDLTAATDRMPLLLQKRVLSLLIGSAKAEAWANILVGTEFTLSDQSKRTVKYAAGQPMGAYSSWPAMALTHHVIVQVAALRAGLTRFWDYTLLGDDIVIAHAGVAEQYKALLSELDMPVSLAKTHVSQTTLEFAKRWIHNGTEITGFSIGGLVSVWKRYSLLQNFITTQHNHGWVLPLDGHPGLVTAILRHFRGASFITEHARRVVSLYMVFDSLLSLKGIEAGPVEAENFFSTLNTWFGLDVLSLCQAAKLDTALVLKWIRVEAKKRLVERDLESFQRDAYVVNDRLTSIAMERAGLACPEQQSFLRETLPVMINWYLPLVNVLNGLIDESMDLLIHLLDFTADRTDSYLNAGLNKYFVSKGVFTMRASHSITLAESAVTKMVITVAKELVNGQLTDLNDPDRNNPWPAVKFPLPPTPTE</sequence>
<feature type="region of interest" description="Disordered" evidence="4">
    <location>
        <begin position="632"/>
        <end position="657"/>
    </location>
</feature>
<dbReference type="InterPro" id="IPR043502">
    <property type="entry name" value="DNA/RNA_pol_sf"/>
</dbReference>
<dbReference type="SUPFAM" id="SSF56672">
    <property type="entry name" value="DNA/RNA polymerases"/>
    <property type="match status" value="1"/>
</dbReference>
<evidence type="ECO:0000256" key="1">
    <source>
        <dbReference type="ARBA" id="ARBA00022484"/>
    </source>
</evidence>
<evidence type="ECO:0000313" key="5">
    <source>
        <dbReference type="EMBL" id="ALD89125.1"/>
    </source>
</evidence>
<protein>
    <submittedName>
        <fullName evidence="5">RNA-dependent RNA polymerase</fullName>
    </submittedName>
</protein>
<evidence type="ECO:0000256" key="4">
    <source>
        <dbReference type="SAM" id="MobiDB-lite"/>
    </source>
</evidence>
<name>A0A0M4KGY6_9VIRU</name>
<dbReference type="PANTHER" id="PTHR34456">
    <property type="entry name" value="MITOVIRUS RNA-DEPENDENT RNA POLYMERASE"/>
    <property type="match status" value="1"/>
</dbReference>
<dbReference type="Pfam" id="PF05919">
    <property type="entry name" value="Mitovir_RNA_pol"/>
    <property type="match status" value="1"/>
</dbReference>
<dbReference type="EMBL" id="KP900915">
    <property type="protein sequence ID" value="ALD89125.1"/>
    <property type="molecule type" value="Genomic_RNA"/>
</dbReference>
<proteinExistence type="predicted"/>
<keyword evidence="1 5" id="KW-0696">RNA-directed RNA polymerase</keyword>
<evidence type="ECO:0000256" key="3">
    <source>
        <dbReference type="ARBA" id="ARBA00022695"/>
    </source>
</evidence>
<dbReference type="InterPro" id="IPR008686">
    <property type="entry name" value="RNA_pol_mitovir"/>
</dbReference>
<reference evidence="5" key="1">
    <citation type="journal article" date="2016" name="J. Virol.">
        <title>Identification of diverse mycoviruses through metatranscriptomics characterization of the viromes of five major fungal plant pathogens.</title>
        <authorList>
            <person name="Marzano S.-Y.L."/>
            <person name="Nelson B.D."/>
            <person name="Ajayi-Oyetunde O."/>
            <person name="Bradley C.A."/>
            <person name="Hughes T.J."/>
            <person name="Hartman G.L."/>
            <person name="Eastburn D.M."/>
            <person name="Domier L.L."/>
        </authorList>
    </citation>
    <scope>NUCLEOTIDE SEQUENCE</scope>
    <source>
        <strain evidence="5">ER-196</strain>
    </source>
</reference>
<keyword evidence="2" id="KW-0808">Transferase</keyword>
<dbReference type="GO" id="GO:0003968">
    <property type="term" value="F:RNA-directed RNA polymerase activity"/>
    <property type="evidence" value="ECO:0007669"/>
    <property type="project" value="UniProtKB-KW"/>
</dbReference>
<dbReference type="PANTHER" id="PTHR34456:SF13">
    <property type="entry name" value="REVERSE TRANSCRIPTASE DOMAIN-CONTAINING PROTEIN"/>
    <property type="match status" value="1"/>
</dbReference>
<keyword evidence="3" id="KW-0548">Nucleotidyltransferase</keyword>
<evidence type="ECO:0000256" key="2">
    <source>
        <dbReference type="ARBA" id="ARBA00022679"/>
    </source>
</evidence>
<organism evidence="5">
    <name type="scientific">Rhizoctonia solani mitovirus 6</name>
    <dbReference type="NCBI Taxonomy" id="1708341"/>
    <lineage>
        <taxon>Viruses</taxon>
        <taxon>Riboviria</taxon>
        <taxon>Orthornavirae</taxon>
        <taxon>Lenarviricota</taxon>
        <taxon>Howeltoviricetes</taxon>
        <taxon>Cryppavirales</taxon>
        <taxon>Mitoviridae</taxon>
        <taxon>Mitovirus</taxon>
    </lineage>
</organism>
<accession>A0A0M4KGY6</accession>